<feature type="domain" description="Putative auto-transporter adhesin head GIN" evidence="1">
    <location>
        <begin position="43"/>
        <end position="172"/>
    </location>
</feature>
<dbReference type="Proteomes" id="UP000622648">
    <property type="component" value="Unassembled WGS sequence"/>
</dbReference>
<proteinExistence type="predicted"/>
<dbReference type="OrthoDB" id="759627at2"/>
<evidence type="ECO:0000259" key="1">
    <source>
        <dbReference type="Pfam" id="PF10988"/>
    </source>
</evidence>
<reference evidence="3 4" key="3">
    <citation type="submission" date="2019-03" db="EMBL/GenBank/DDBJ databases">
        <title>Genomic Encyclopedia of Type Strains, Phase IV (KMG-IV): sequencing the most valuable type-strain genomes for metagenomic binning, comparative biology and taxonomic classification.</title>
        <authorList>
            <person name="Goeker M."/>
        </authorList>
    </citation>
    <scope>NUCLEOTIDE SEQUENCE [LARGE SCALE GENOMIC DNA]</scope>
    <source>
        <strain evidence="3 4">DSM 103236</strain>
    </source>
</reference>
<dbReference type="Gene3D" id="2.160.20.120">
    <property type="match status" value="1"/>
</dbReference>
<reference evidence="2" key="1">
    <citation type="journal article" date="2014" name="Int. J. Syst. Evol. Microbiol.">
        <title>Complete genome of a new Firmicutes species belonging to the dominant human colonic microbiota ('Ruminococcus bicirculans') reveals two chromosomes and a selective capacity to utilize plant glucans.</title>
        <authorList>
            <consortium name="NISC Comparative Sequencing Program"/>
            <person name="Wegmann U."/>
            <person name="Louis P."/>
            <person name="Goesmann A."/>
            <person name="Henrissat B."/>
            <person name="Duncan S.H."/>
            <person name="Flint H.J."/>
        </authorList>
    </citation>
    <scope>NUCLEOTIDE SEQUENCE</scope>
    <source>
        <strain evidence="2">CGMCC 1.15644</strain>
    </source>
</reference>
<accession>A0A4R2HGI9</accession>
<dbReference type="Proteomes" id="UP000295684">
    <property type="component" value="Unassembled WGS sequence"/>
</dbReference>
<organism evidence="3 4">
    <name type="scientific">Pedobacter psychrotolerans</name>
    <dbReference type="NCBI Taxonomy" id="1843235"/>
    <lineage>
        <taxon>Bacteria</taxon>
        <taxon>Pseudomonadati</taxon>
        <taxon>Bacteroidota</taxon>
        <taxon>Sphingobacteriia</taxon>
        <taxon>Sphingobacteriales</taxon>
        <taxon>Sphingobacteriaceae</taxon>
        <taxon>Pedobacter</taxon>
    </lineage>
</organism>
<dbReference type="AlphaFoldDB" id="A0A4R2HGI9"/>
<reference evidence="5" key="2">
    <citation type="journal article" date="2019" name="Int. J. Syst. Evol. Microbiol.">
        <title>The Global Catalogue of Microorganisms (GCM) 10K type strain sequencing project: providing services to taxonomists for standard genome sequencing and annotation.</title>
        <authorList>
            <consortium name="The Broad Institute Genomics Platform"/>
            <consortium name="The Broad Institute Genome Sequencing Center for Infectious Disease"/>
            <person name="Wu L."/>
            <person name="Ma J."/>
        </authorList>
    </citation>
    <scope>NUCLEOTIDE SEQUENCE [LARGE SCALE GENOMIC DNA]</scope>
    <source>
        <strain evidence="5">CGMCC 1.15644</strain>
    </source>
</reference>
<evidence type="ECO:0000313" key="5">
    <source>
        <dbReference type="Proteomes" id="UP000622648"/>
    </source>
</evidence>
<evidence type="ECO:0000313" key="3">
    <source>
        <dbReference type="EMBL" id="TCO25460.1"/>
    </source>
</evidence>
<dbReference type="EMBL" id="SLWO01000004">
    <property type="protein sequence ID" value="TCO25460.1"/>
    <property type="molecule type" value="Genomic_DNA"/>
</dbReference>
<dbReference type="RefSeq" id="WP_132533210.1">
    <property type="nucleotide sequence ID" value="NZ_BMJO01000002.1"/>
</dbReference>
<comment type="caution">
    <text evidence="3">The sequence shown here is derived from an EMBL/GenBank/DDBJ whole genome shotgun (WGS) entry which is preliminary data.</text>
</comment>
<dbReference type="EMBL" id="BMJO01000002">
    <property type="protein sequence ID" value="GGE45269.1"/>
    <property type="molecule type" value="Genomic_DNA"/>
</dbReference>
<name>A0A4R2HGI9_9SPHI</name>
<keyword evidence="5" id="KW-1185">Reference proteome</keyword>
<dbReference type="Pfam" id="PF10988">
    <property type="entry name" value="DUF2807"/>
    <property type="match status" value="1"/>
</dbReference>
<evidence type="ECO:0000313" key="4">
    <source>
        <dbReference type="Proteomes" id="UP000295684"/>
    </source>
</evidence>
<sequence length="207" mass="22939">MKTTIKTKIATVLTAILFLIAIFPTIICAAKAYPIKIVSLTSFRKISVKGNVEVMLVQRKDIGINYAEDNLGSVKAILDGQTLRITANGSEMSKIFIYVNDLYRIEAEDHAIVKTQGKLKIPYLQVFLRNEAQVEINSETSSLYTSISDHAKLTLSGSTDNHFLVTGKAPRLIFENFAALKTSIKPLEISIMDKEIAFNLSSINIIN</sequence>
<gene>
    <name evidence="3" type="ORF">EV200_104498</name>
    <name evidence="2" type="ORF">GCM10011413_09270</name>
</gene>
<reference evidence="2" key="4">
    <citation type="submission" date="2024-05" db="EMBL/GenBank/DDBJ databases">
        <authorList>
            <person name="Sun Q."/>
            <person name="Zhou Y."/>
        </authorList>
    </citation>
    <scope>NUCLEOTIDE SEQUENCE</scope>
    <source>
        <strain evidence="2">CGMCC 1.15644</strain>
    </source>
</reference>
<evidence type="ECO:0000313" key="2">
    <source>
        <dbReference type="EMBL" id="GGE45269.1"/>
    </source>
</evidence>
<protein>
    <recommendedName>
        <fullName evidence="1">Putative auto-transporter adhesin head GIN domain-containing protein</fullName>
    </recommendedName>
</protein>
<dbReference type="InterPro" id="IPR021255">
    <property type="entry name" value="DUF2807"/>
</dbReference>